<protein>
    <submittedName>
        <fullName evidence="1">Uncharacterized protein</fullName>
    </submittedName>
</protein>
<evidence type="ECO:0000313" key="1">
    <source>
        <dbReference type="EMBL" id="VFS72754.1"/>
    </source>
</evidence>
<sequence length="68" mass="8476">MRFFRQLLQVGVRAERVPADTKIVDLLQEIQLYWYAKEQRKSARRRDPERFTRLLEEQEWREDRDPRG</sequence>
<name>A0A485BI58_RAOTE</name>
<dbReference type="EMBL" id="CAADJG010000002">
    <property type="protein sequence ID" value="VFS72754.1"/>
    <property type="molecule type" value="Genomic_DNA"/>
</dbReference>
<evidence type="ECO:0000313" key="2">
    <source>
        <dbReference type="Proteomes" id="UP000332594"/>
    </source>
</evidence>
<gene>
    <name evidence="1" type="ORF">NCTC13038_02773</name>
</gene>
<reference evidence="1 2" key="1">
    <citation type="submission" date="2019-03" db="EMBL/GenBank/DDBJ databases">
        <authorList>
            <consortium name="Pathogen Informatics"/>
        </authorList>
    </citation>
    <scope>NUCLEOTIDE SEQUENCE [LARGE SCALE GENOMIC DNA]</scope>
    <source>
        <strain evidence="1 2">NCTC13038</strain>
    </source>
</reference>
<organism evidence="1 2">
    <name type="scientific">Raoultella terrigena</name>
    <name type="common">Klebsiella terrigena</name>
    <dbReference type="NCBI Taxonomy" id="577"/>
    <lineage>
        <taxon>Bacteria</taxon>
        <taxon>Pseudomonadati</taxon>
        <taxon>Pseudomonadota</taxon>
        <taxon>Gammaproteobacteria</taxon>
        <taxon>Enterobacterales</taxon>
        <taxon>Enterobacteriaceae</taxon>
        <taxon>Klebsiella/Raoultella group</taxon>
        <taxon>Raoultella</taxon>
    </lineage>
</organism>
<proteinExistence type="predicted"/>
<accession>A0A485BI58</accession>
<dbReference type="AlphaFoldDB" id="A0A485BI58"/>
<dbReference type="Proteomes" id="UP000332594">
    <property type="component" value="Unassembled WGS sequence"/>
</dbReference>